<feature type="domain" description="Chitin-binding type-2" evidence="2">
    <location>
        <begin position="56"/>
        <end position="114"/>
    </location>
</feature>
<dbReference type="SMART" id="SM00494">
    <property type="entry name" value="ChtBD2"/>
    <property type="match status" value="2"/>
</dbReference>
<evidence type="ECO:0000313" key="3">
    <source>
        <dbReference type="EMBL" id="KAL1400617.1"/>
    </source>
</evidence>
<reference evidence="3 4" key="1">
    <citation type="submission" date="2024-05" db="EMBL/GenBank/DDBJ databases">
        <title>Culex pipiens pipiens assembly and annotation.</title>
        <authorList>
            <person name="Alout H."/>
            <person name="Durand T."/>
        </authorList>
    </citation>
    <scope>NUCLEOTIDE SEQUENCE [LARGE SCALE GENOMIC DNA]</scope>
    <source>
        <strain evidence="3">HA-2024</strain>
        <tissue evidence="3">Whole body</tissue>
    </source>
</reference>
<dbReference type="InterPro" id="IPR002557">
    <property type="entry name" value="Chitin-bd_dom"/>
</dbReference>
<evidence type="ECO:0000313" key="4">
    <source>
        <dbReference type="Proteomes" id="UP001562425"/>
    </source>
</evidence>
<evidence type="ECO:0000256" key="1">
    <source>
        <dbReference type="SAM" id="SignalP"/>
    </source>
</evidence>
<name>A0ABD1DLJ2_CULPP</name>
<dbReference type="InterPro" id="IPR036508">
    <property type="entry name" value="Chitin-bd_dom_sf"/>
</dbReference>
<dbReference type="Proteomes" id="UP001562425">
    <property type="component" value="Unassembled WGS sequence"/>
</dbReference>
<proteinExistence type="predicted"/>
<keyword evidence="4" id="KW-1185">Reference proteome</keyword>
<comment type="caution">
    <text evidence="3">The sequence shown here is derived from an EMBL/GenBank/DDBJ whole genome shotgun (WGS) entry which is preliminary data.</text>
</comment>
<accession>A0ABD1DLJ2</accession>
<dbReference type="EMBL" id="JBEHCU010005186">
    <property type="protein sequence ID" value="KAL1400617.1"/>
    <property type="molecule type" value="Genomic_DNA"/>
</dbReference>
<sequence length="219" mass="24368">MKTFLVNLLVAFCAVQLTSGEVIMGSNVRLALKTRAEAESTLRWCYVFFQEDFPEDTICAGKPDGTWDYFPSCCNGAYYCRDEVIYKSHLCPPENIYDEVADDCVPFTEEVCPYRGNTGSDDGENTTEAPIELNCGNVDSGRIPHPQNCNKYIDCANGEVTVVDCFEDYIYYAPFSVCLPGNVVTCKLNTLDPARAAAWHESLYSLAAFAWPAAQPRQP</sequence>
<feature type="chain" id="PRO_5044894842" description="Chitin-binding type-2 domain-containing protein" evidence="1">
    <location>
        <begin position="21"/>
        <end position="219"/>
    </location>
</feature>
<evidence type="ECO:0000259" key="2">
    <source>
        <dbReference type="PROSITE" id="PS50940"/>
    </source>
</evidence>
<keyword evidence="1" id="KW-0732">Signal</keyword>
<feature type="signal peptide" evidence="1">
    <location>
        <begin position="1"/>
        <end position="20"/>
    </location>
</feature>
<gene>
    <name evidence="3" type="ORF">pipiens_007290</name>
</gene>
<organism evidence="3 4">
    <name type="scientific">Culex pipiens pipiens</name>
    <name type="common">Northern house mosquito</name>
    <dbReference type="NCBI Taxonomy" id="38569"/>
    <lineage>
        <taxon>Eukaryota</taxon>
        <taxon>Metazoa</taxon>
        <taxon>Ecdysozoa</taxon>
        <taxon>Arthropoda</taxon>
        <taxon>Hexapoda</taxon>
        <taxon>Insecta</taxon>
        <taxon>Pterygota</taxon>
        <taxon>Neoptera</taxon>
        <taxon>Endopterygota</taxon>
        <taxon>Diptera</taxon>
        <taxon>Nematocera</taxon>
        <taxon>Culicoidea</taxon>
        <taxon>Culicidae</taxon>
        <taxon>Culicinae</taxon>
        <taxon>Culicini</taxon>
        <taxon>Culex</taxon>
        <taxon>Culex</taxon>
    </lineage>
</organism>
<dbReference type="Gene3D" id="2.170.140.10">
    <property type="entry name" value="Chitin binding domain"/>
    <property type="match status" value="1"/>
</dbReference>
<dbReference type="PROSITE" id="PS50940">
    <property type="entry name" value="CHIT_BIND_II"/>
    <property type="match status" value="2"/>
</dbReference>
<dbReference type="AlphaFoldDB" id="A0ABD1DLJ2"/>
<dbReference type="SUPFAM" id="SSF57625">
    <property type="entry name" value="Invertebrate chitin-binding proteins"/>
    <property type="match status" value="2"/>
</dbReference>
<protein>
    <recommendedName>
        <fullName evidence="2">Chitin-binding type-2 domain-containing protein</fullName>
    </recommendedName>
</protein>
<dbReference type="Pfam" id="PF01607">
    <property type="entry name" value="CBM_14"/>
    <property type="match status" value="1"/>
</dbReference>
<feature type="domain" description="Chitin-binding type-2" evidence="2">
    <location>
        <begin position="132"/>
        <end position="188"/>
    </location>
</feature>